<sequence length="149" mass="15906">MPAQHSRCLLTEADARAPADACRYADACDSRCTSKATLTYGSDCSTASSTPVGLNARQPLLPTPSLGTPQHQDVPIRTPVSCTGLDGSKSYWMTPIGRLSQTLSLVRSLGLSLCYSCTSPPFDHCHFMRPASGSSMDGWDCTSSEVTRN</sequence>
<organism evidence="1 2">
    <name type="scientific">Trametes coccinea (strain BRFM310)</name>
    <name type="common">Pycnoporus coccineus</name>
    <dbReference type="NCBI Taxonomy" id="1353009"/>
    <lineage>
        <taxon>Eukaryota</taxon>
        <taxon>Fungi</taxon>
        <taxon>Dikarya</taxon>
        <taxon>Basidiomycota</taxon>
        <taxon>Agaricomycotina</taxon>
        <taxon>Agaricomycetes</taxon>
        <taxon>Polyporales</taxon>
        <taxon>Polyporaceae</taxon>
        <taxon>Trametes</taxon>
    </lineage>
</organism>
<keyword evidence="2" id="KW-1185">Reference proteome</keyword>
<dbReference type="Proteomes" id="UP000193067">
    <property type="component" value="Unassembled WGS sequence"/>
</dbReference>
<gene>
    <name evidence="1" type="ORF">PYCCODRAFT_406796</name>
</gene>
<accession>A0A1Y2IQH6</accession>
<protein>
    <submittedName>
        <fullName evidence="1">Uncharacterized protein</fullName>
    </submittedName>
</protein>
<dbReference type="EMBL" id="KZ084105">
    <property type="protein sequence ID" value="OSD02481.1"/>
    <property type="molecule type" value="Genomic_DNA"/>
</dbReference>
<evidence type="ECO:0000313" key="2">
    <source>
        <dbReference type="Proteomes" id="UP000193067"/>
    </source>
</evidence>
<proteinExistence type="predicted"/>
<evidence type="ECO:0000313" key="1">
    <source>
        <dbReference type="EMBL" id="OSD02481.1"/>
    </source>
</evidence>
<dbReference type="AlphaFoldDB" id="A0A1Y2IQH6"/>
<reference evidence="1 2" key="1">
    <citation type="journal article" date="2015" name="Biotechnol. Biofuels">
        <title>Enhanced degradation of softwood versus hardwood by the white-rot fungus Pycnoporus coccineus.</title>
        <authorList>
            <person name="Couturier M."/>
            <person name="Navarro D."/>
            <person name="Chevret D."/>
            <person name="Henrissat B."/>
            <person name="Piumi F."/>
            <person name="Ruiz-Duenas F.J."/>
            <person name="Martinez A.T."/>
            <person name="Grigoriev I.V."/>
            <person name="Riley R."/>
            <person name="Lipzen A."/>
            <person name="Berrin J.G."/>
            <person name="Master E.R."/>
            <person name="Rosso M.N."/>
        </authorList>
    </citation>
    <scope>NUCLEOTIDE SEQUENCE [LARGE SCALE GENOMIC DNA]</scope>
    <source>
        <strain evidence="1 2">BRFM310</strain>
    </source>
</reference>
<name>A0A1Y2IQH6_TRAC3</name>